<keyword evidence="3" id="KW-1185">Reference proteome</keyword>
<reference evidence="2 3" key="1">
    <citation type="submission" date="2023-01" db="EMBL/GenBank/DDBJ databases">
        <title>Analysis of 21 Apiospora genomes using comparative genomics revels a genus with tremendous synthesis potential of carbohydrate active enzymes and secondary metabolites.</title>
        <authorList>
            <person name="Sorensen T."/>
        </authorList>
    </citation>
    <scope>NUCLEOTIDE SEQUENCE [LARGE SCALE GENOMIC DNA]</scope>
    <source>
        <strain evidence="2 3">CBS 114990</strain>
    </source>
</reference>
<evidence type="ECO:0000256" key="1">
    <source>
        <dbReference type="SAM" id="MobiDB-lite"/>
    </source>
</evidence>
<organism evidence="2 3">
    <name type="scientific">Apiospora hydei</name>
    <dbReference type="NCBI Taxonomy" id="1337664"/>
    <lineage>
        <taxon>Eukaryota</taxon>
        <taxon>Fungi</taxon>
        <taxon>Dikarya</taxon>
        <taxon>Ascomycota</taxon>
        <taxon>Pezizomycotina</taxon>
        <taxon>Sordariomycetes</taxon>
        <taxon>Xylariomycetidae</taxon>
        <taxon>Amphisphaeriales</taxon>
        <taxon>Apiosporaceae</taxon>
        <taxon>Apiospora</taxon>
    </lineage>
</organism>
<accession>A0ABR1VBQ9</accession>
<name>A0ABR1VBQ9_9PEZI</name>
<dbReference type="Proteomes" id="UP001433268">
    <property type="component" value="Unassembled WGS sequence"/>
</dbReference>
<feature type="region of interest" description="Disordered" evidence="1">
    <location>
        <begin position="1"/>
        <end position="30"/>
    </location>
</feature>
<evidence type="ECO:0000313" key="2">
    <source>
        <dbReference type="EMBL" id="KAK8067368.1"/>
    </source>
</evidence>
<protein>
    <submittedName>
        <fullName evidence="2">Uncharacterized protein</fullName>
    </submittedName>
</protein>
<comment type="caution">
    <text evidence="2">The sequence shown here is derived from an EMBL/GenBank/DDBJ whole genome shotgun (WGS) entry which is preliminary data.</text>
</comment>
<dbReference type="EMBL" id="JAQQWN010000009">
    <property type="protein sequence ID" value="KAK8067368.1"/>
    <property type="molecule type" value="Genomic_DNA"/>
</dbReference>
<dbReference type="GeneID" id="92051489"/>
<gene>
    <name evidence="2" type="ORF">PG997_014115</name>
</gene>
<proteinExistence type="predicted"/>
<sequence>MRYKYTNHLPSNASSGGTGGAKPSLSTTQRVKLNTRPLGQAILGGAFKDAFSVDSLDKASFRSVGETNVTDPVVAPPDAEGRCAGTGRDPRC</sequence>
<feature type="region of interest" description="Disordered" evidence="1">
    <location>
        <begin position="71"/>
        <end position="92"/>
    </location>
</feature>
<dbReference type="RefSeq" id="XP_066664121.1">
    <property type="nucleotide sequence ID" value="XM_066818429.1"/>
</dbReference>
<evidence type="ECO:0000313" key="3">
    <source>
        <dbReference type="Proteomes" id="UP001433268"/>
    </source>
</evidence>